<dbReference type="AlphaFoldDB" id="A0A1A0DEG9"/>
<evidence type="ECO:0000313" key="2">
    <source>
        <dbReference type="EMBL" id="OAZ73251.1"/>
    </source>
</evidence>
<accession>A0A1A0DEG9</accession>
<dbReference type="eggNOG" id="COG1562">
    <property type="taxonomic scope" value="Bacteria"/>
</dbReference>
<keyword evidence="1 2" id="KW-0808">Transferase</keyword>
<dbReference type="Pfam" id="PF00494">
    <property type="entry name" value="SQS_PSY"/>
    <property type="match status" value="1"/>
</dbReference>
<dbReference type="Proteomes" id="UP000093796">
    <property type="component" value="Unassembled WGS sequence"/>
</dbReference>
<dbReference type="InterPro" id="IPR033904">
    <property type="entry name" value="Trans_IPPS_HH"/>
</dbReference>
<dbReference type="PROSITE" id="PS01044">
    <property type="entry name" value="SQUALEN_PHYTOEN_SYN_1"/>
    <property type="match status" value="1"/>
</dbReference>
<dbReference type="NCBIfam" id="TIGR03465">
    <property type="entry name" value="HpnD"/>
    <property type="match status" value="1"/>
</dbReference>
<evidence type="ECO:0000313" key="3">
    <source>
        <dbReference type="Proteomes" id="UP000093796"/>
    </source>
</evidence>
<dbReference type="PANTHER" id="PTHR31480">
    <property type="entry name" value="BIFUNCTIONAL LYCOPENE CYCLASE/PHYTOENE SYNTHASE"/>
    <property type="match status" value="1"/>
</dbReference>
<dbReference type="SFLD" id="SFLDS00005">
    <property type="entry name" value="Isoprenoid_Synthase_Type_I"/>
    <property type="match status" value="1"/>
</dbReference>
<dbReference type="GO" id="GO:0051996">
    <property type="term" value="F:squalene synthase [NAD(P)H] activity"/>
    <property type="evidence" value="ECO:0007669"/>
    <property type="project" value="InterPro"/>
</dbReference>
<dbReference type="SFLD" id="SFLDG01212">
    <property type="entry name" value="Phytoene_synthase_like"/>
    <property type="match status" value="1"/>
</dbReference>
<dbReference type="GO" id="GO:0016117">
    <property type="term" value="P:carotenoid biosynthetic process"/>
    <property type="evidence" value="ECO:0007669"/>
    <property type="project" value="InterPro"/>
</dbReference>
<organism evidence="2 3">
    <name type="scientific">Acetobacter pasteurianus</name>
    <name type="common">Acetobacter turbidans</name>
    <dbReference type="NCBI Taxonomy" id="438"/>
    <lineage>
        <taxon>Bacteria</taxon>
        <taxon>Pseudomonadati</taxon>
        <taxon>Pseudomonadota</taxon>
        <taxon>Alphaproteobacteria</taxon>
        <taxon>Acetobacterales</taxon>
        <taxon>Acetobacteraceae</taxon>
        <taxon>Acetobacter</taxon>
    </lineage>
</organism>
<dbReference type="InterPro" id="IPR019845">
    <property type="entry name" value="Squalene/phytoene_synthase_CS"/>
</dbReference>
<dbReference type="PROSITE" id="PS01045">
    <property type="entry name" value="SQUALEN_PHYTOEN_SYN_2"/>
    <property type="match status" value="1"/>
</dbReference>
<sequence>MTTPDIQMHDEPTPLGCDPADLAWVESTVKQAGTSFAAGMRILPPMRRYGMYAIYAFCRVVDDIADGLAPLAERTQALEEWHKKIAHLYQDRLETPHEPLERVLLAAIPFFALQQADFDAIIDGMLMDTASPIVAPDEKTLDLYCDRVAAAVGRLSVRIFGECSDEGNKVAYHLGRALQLTNILRDLPEDAARGRLYLPSDLLDRFNVPHDPVKALTAPGLQEVTKIIAARAQDHFTTAFATMKLCRPRTMLPARIMGASYETVLKNLRKRGWGPDVLRQLPESSTVGKVYALACSYLP</sequence>
<comment type="caution">
    <text evidence="2">The sequence shown here is derived from an EMBL/GenBank/DDBJ whole genome shotgun (WGS) entry which is preliminary data.</text>
</comment>
<dbReference type="EMBL" id="LYUD01000097">
    <property type="protein sequence ID" value="OAZ73251.1"/>
    <property type="molecule type" value="Genomic_DNA"/>
</dbReference>
<dbReference type="CDD" id="cd00683">
    <property type="entry name" value="Trans_IPPS_HH"/>
    <property type="match status" value="1"/>
</dbReference>
<dbReference type="InterPro" id="IPR044843">
    <property type="entry name" value="Trans_IPPS_bact-type"/>
</dbReference>
<dbReference type="SFLD" id="SFLDG01018">
    <property type="entry name" value="Squalene/Phytoene_Synthase_Lik"/>
    <property type="match status" value="1"/>
</dbReference>
<dbReference type="PATRIC" id="fig|438.15.peg.984"/>
<dbReference type="InterPro" id="IPR008949">
    <property type="entry name" value="Isoprenoid_synthase_dom_sf"/>
</dbReference>
<dbReference type="InterPro" id="IPR002060">
    <property type="entry name" value="Squ/phyt_synthse"/>
</dbReference>
<proteinExistence type="predicted"/>
<dbReference type="GO" id="GO:0004311">
    <property type="term" value="F:geranylgeranyl diphosphate synthase activity"/>
    <property type="evidence" value="ECO:0007669"/>
    <property type="project" value="InterPro"/>
</dbReference>
<gene>
    <name evidence="2" type="ORF">SRCM100623_00844</name>
</gene>
<dbReference type="Gene3D" id="1.10.600.10">
    <property type="entry name" value="Farnesyl Diphosphate Synthase"/>
    <property type="match status" value="1"/>
</dbReference>
<dbReference type="SUPFAM" id="SSF48576">
    <property type="entry name" value="Terpenoid synthases"/>
    <property type="match status" value="1"/>
</dbReference>
<evidence type="ECO:0000256" key="1">
    <source>
        <dbReference type="ARBA" id="ARBA00022679"/>
    </source>
</evidence>
<name>A0A1A0DEG9_ACEPA</name>
<dbReference type="EC" id="2.5.1.32" evidence="2"/>
<dbReference type="InterPro" id="IPR017828">
    <property type="entry name" value="SQ_synth_HpnD-like"/>
</dbReference>
<reference evidence="2 3" key="1">
    <citation type="submission" date="2016-05" db="EMBL/GenBank/DDBJ databases">
        <title>Genome sequencing of Acetobacter pasteurianus strain SRCM100623.</title>
        <authorList>
            <person name="Song Y.R."/>
        </authorList>
    </citation>
    <scope>NUCLEOTIDE SEQUENCE [LARGE SCALE GENOMIC DNA]</scope>
    <source>
        <strain evidence="2 3">SRCM100623</strain>
    </source>
</reference>
<protein>
    <submittedName>
        <fullName evidence="2">15-cis-phytoene synthase</fullName>
        <ecNumber evidence="2">2.5.1.32</ecNumber>
    </submittedName>
</protein>